<evidence type="ECO:0000259" key="2">
    <source>
        <dbReference type="PROSITE" id="PS50011"/>
    </source>
</evidence>
<comment type="caution">
    <text evidence="3">The sequence shown here is derived from an EMBL/GenBank/DDBJ whole genome shotgun (WGS) entry which is preliminary data.</text>
</comment>
<dbReference type="SUPFAM" id="SSF50998">
    <property type="entry name" value="Quinoprotein alcohol dehydrogenase-like"/>
    <property type="match status" value="1"/>
</dbReference>
<dbReference type="SUPFAM" id="SSF56112">
    <property type="entry name" value="Protein kinase-like (PK-like)"/>
    <property type="match status" value="1"/>
</dbReference>
<dbReference type="Gene3D" id="2.130.10.10">
    <property type="entry name" value="YVTN repeat-like/Quinoprotein amine dehydrogenase"/>
    <property type="match status" value="2"/>
</dbReference>
<proteinExistence type="predicted"/>
<dbReference type="GO" id="GO:0004672">
    <property type="term" value="F:protein kinase activity"/>
    <property type="evidence" value="ECO:0007669"/>
    <property type="project" value="InterPro"/>
</dbReference>
<dbReference type="InterPro" id="IPR011009">
    <property type="entry name" value="Kinase-like_dom_sf"/>
</dbReference>
<feature type="compositionally biased region" description="Low complexity" evidence="1">
    <location>
        <begin position="400"/>
        <end position="414"/>
    </location>
</feature>
<dbReference type="Gene3D" id="1.10.510.10">
    <property type="entry name" value="Transferase(Phosphotransferase) domain 1"/>
    <property type="match status" value="1"/>
</dbReference>
<dbReference type="InterPro" id="IPR015943">
    <property type="entry name" value="WD40/YVTN_repeat-like_dom_sf"/>
</dbReference>
<dbReference type="Proteomes" id="UP000034196">
    <property type="component" value="Unassembled WGS sequence"/>
</dbReference>
<dbReference type="InterPro" id="IPR000719">
    <property type="entry name" value="Prot_kinase_dom"/>
</dbReference>
<feature type="compositionally biased region" description="Gly residues" evidence="1">
    <location>
        <begin position="415"/>
        <end position="437"/>
    </location>
</feature>
<dbReference type="PROSITE" id="PS50011">
    <property type="entry name" value="PROTEIN_KINASE_DOM"/>
    <property type="match status" value="1"/>
</dbReference>
<name>A0A1J4NLC2_9ACTN</name>
<feature type="compositionally biased region" description="Basic and acidic residues" evidence="1">
    <location>
        <begin position="385"/>
        <end position="395"/>
    </location>
</feature>
<organism evidence="3 4">
    <name type="scientific">Streptomyces mangrovisoli</name>
    <dbReference type="NCBI Taxonomy" id="1428628"/>
    <lineage>
        <taxon>Bacteria</taxon>
        <taxon>Bacillati</taxon>
        <taxon>Actinomycetota</taxon>
        <taxon>Actinomycetes</taxon>
        <taxon>Kitasatosporales</taxon>
        <taxon>Streptomycetaceae</taxon>
        <taxon>Streptomyces</taxon>
    </lineage>
</organism>
<dbReference type="SMART" id="SM00220">
    <property type="entry name" value="S_TKc"/>
    <property type="match status" value="1"/>
</dbReference>
<accession>A0A1J4NLC2</accession>
<protein>
    <recommendedName>
        <fullName evidence="2">Protein kinase domain-containing protein</fullName>
    </recommendedName>
</protein>
<dbReference type="EMBL" id="LAVA02000112">
    <property type="protein sequence ID" value="OIJ63201.1"/>
    <property type="molecule type" value="Genomic_DNA"/>
</dbReference>
<feature type="region of interest" description="Disordered" evidence="1">
    <location>
        <begin position="320"/>
        <end position="452"/>
    </location>
</feature>
<keyword evidence="4" id="KW-1185">Reference proteome</keyword>
<dbReference type="Pfam" id="PF13360">
    <property type="entry name" value="PQQ_2"/>
    <property type="match status" value="1"/>
</dbReference>
<dbReference type="PANTHER" id="PTHR34512">
    <property type="entry name" value="CELL SURFACE PROTEIN"/>
    <property type="match status" value="1"/>
</dbReference>
<reference evidence="3" key="1">
    <citation type="submission" date="2016-10" db="EMBL/GenBank/DDBJ databases">
        <title>Genome sequence of Streptomyces mangrovisoli MUSC 149.</title>
        <authorList>
            <person name="Lee L.-H."/>
            <person name="Ser H.-L."/>
        </authorList>
    </citation>
    <scope>NUCLEOTIDE SEQUENCE [LARGE SCALE GENOMIC DNA]</scope>
    <source>
        <strain evidence="3">MUSC 149</strain>
    </source>
</reference>
<dbReference type="AlphaFoldDB" id="A0A1J4NLC2"/>
<dbReference type="STRING" id="1428628.WN71_035410"/>
<gene>
    <name evidence="3" type="ORF">WN71_035410</name>
</gene>
<evidence type="ECO:0000313" key="3">
    <source>
        <dbReference type="EMBL" id="OIJ63201.1"/>
    </source>
</evidence>
<sequence length="765" mass="81327">MSSLGGFRLVHRAGGGTLGDTYLAVAEDGRYVAVKALHPGWGPPRTTAARAEVALAELQRLGKARDTPWARCVRPLRVGYDDGAQRAWIATPWLTASPVTDAADCRPAVSLSSAVAVAPLPAEAALYLLWQLTGLIRDLHAHGLSLAGLKPSNVFLTGERVFVADVHIALTLRGLLHEPEGRPGTGRRAPLLWADPDWLAPELRRSGSRAGRSSSVYAVGALLSFACTGRLLFPTTDLIDALTRCTVSREAADALAAWASKYGNAGARARRAVRRSLRHRRWARPSTRRLRWLSGAPLWSRRRLVRYQLAWTEYLRTVSARQGPPRESAAPGTDPDPRTVVTRAPAATAPARAQAQVPAPAPAQTAAQAQAPAQTQAGPLADTGPARHDRTHPARPDPTPNSAAPTRTSAAPTGPGTGSGTATGPGTRTGPGTGTGTGTAWQPLWSRRTGGPLLSPPALLGGQLLVTCGGTAQLLDAHTGELLAGLTLRGTAESRPVRWGGRLWFAQREGLLSGYDLQQAGHETHLELDGDPGPHSPVVLDETLLVGTTHGLFRFPGGRTGPADRGERVLALDEPVVSPLTTDSSQVWVPTERRGLISVRPHTGETRSPLPGWDSAGCTPVTTPDGVCVGDAGGTVHCLDFRGTSRRRWEASAQPITAPPVLYGDVLLVIDHAGVVMARSVERWEPLWRTATDADGRSAPAVHDGVVYVCGADRVRCLDVRSGAELRPLPPDGTRPVHVTVAQDRLHVGLVDGRLTTWRRTDHHP</sequence>
<feature type="domain" description="Protein kinase" evidence="2">
    <location>
        <begin position="7"/>
        <end position="299"/>
    </location>
</feature>
<evidence type="ECO:0000313" key="4">
    <source>
        <dbReference type="Proteomes" id="UP000034196"/>
    </source>
</evidence>
<evidence type="ECO:0000256" key="1">
    <source>
        <dbReference type="SAM" id="MobiDB-lite"/>
    </source>
</evidence>
<dbReference type="PANTHER" id="PTHR34512:SF30">
    <property type="entry name" value="OUTER MEMBRANE PROTEIN ASSEMBLY FACTOR BAMB"/>
    <property type="match status" value="1"/>
</dbReference>
<dbReference type="InterPro" id="IPR011047">
    <property type="entry name" value="Quinoprotein_ADH-like_sf"/>
</dbReference>
<dbReference type="RefSeq" id="WP_046585546.1">
    <property type="nucleotide sequence ID" value="NZ_LAVA02000112.1"/>
</dbReference>
<dbReference type="GO" id="GO:0005524">
    <property type="term" value="F:ATP binding"/>
    <property type="evidence" value="ECO:0007669"/>
    <property type="project" value="InterPro"/>
</dbReference>
<feature type="compositionally biased region" description="Low complexity" evidence="1">
    <location>
        <begin position="338"/>
        <end position="377"/>
    </location>
</feature>
<dbReference type="InterPro" id="IPR002372">
    <property type="entry name" value="PQQ_rpt_dom"/>
</dbReference>